<dbReference type="AlphaFoldDB" id="A0A6L5XF51"/>
<proteinExistence type="predicted"/>
<organism evidence="2 3">
    <name type="scientific">Sodaliphilus pleomorphus</name>
    <dbReference type="NCBI Taxonomy" id="2606626"/>
    <lineage>
        <taxon>Bacteria</taxon>
        <taxon>Pseudomonadati</taxon>
        <taxon>Bacteroidota</taxon>
        <taxon>Bacteroidia</taxon>
        <taxon>Bacteroidales</taxon>
        <taxon>Muribaculaceae</taxon>
        <taxon>Sodaliphilus</taxon>
    </lineage>
</organism>
<feature type="chain" id="PRO_5026908494" description="Lipoprotein" evidence="1">
    <location>
        <begin position="21"/>
        <end position="194"/>
    </location>
</feature>
<evidence type="ECO:0000256" key="1">
    <source>
        <dbReference type="SAM" id="SignalP"/>
    </source>
</evidence>
<evidence type="ECO:0000313" key="3">
    <source>
        <dbReference type="Proteomes" id="UP000483362"/>
    </source>
</evidence>
<dbReference type="EMBL" id="VULT01000014">
    <property type="protein sequence ID" value="MSS17924.1"/>
    <property type="molecule type" value="Genomic_DNA"/>
</dbReference>
<keyword evidence="3" id="KW-1185">Reference proteome</keyword>
<reference evidence="2 3" key="1">
    <citation type="submission" date="2019-08" db="EMBL/GenBank/DDBJ databases">
        <title>In-depth cultivation of the pig gut microbiome towards novel bacterial diversity and tailored functional studies.</title>
        <authorList>
            <person name="Wylensek D."/>
            <person name="Hitch T.C.A."/>
            <person name="Clavel T."/>
        </authorList>
    </citation>
    <scope>NUCLEOTIDE SEQUENCE [LARGE SCALE GENOMIC DNA]</scope>
    <source>
        <strain evidence="2 3">Oil-RF-744-WCA-WT-10</strain>
    </source>
</reference>
<evidence type="ECO:0000313" key="2">
    <source>
        <dbReference type="EMBL" id="MSS17924.1"/>
    </source>
</evidence>
<comment type="caution">
    <text evidence="2">The sequence shown here is derived from an EMBL/GenBank/DDBJ whole genome shotgun (WGS) entry which is preliminary data.</text>
</comment>
<gene>
    <name evidence="2" type="ORF">FYJ29_09180</name>
</gene>
<dbReference type="Proteomes" id="UP000483362">
    <property type="component" value="Unassembled WGS sequence"/>
</dbReference>
<protein>
    <recommendedName>
        <fullName evidence="4">Lipoprotein</fullName>
    </recommendedName>
</protein>
<dbReference type="PROSITE" id="PS51257">
    <property type="entry name" value="PROKAR_LIPOPROTEIN"/>
    <property type="match status" value="1"/>
</dbReference>
<keyword evidence="1" id="KW-0732">Signal</keyword>
<name>A0A6L5XF51_9BACT</name>
<sequence length="194" mass="20632">MKKYLLIFAIMLLVAGAASCNKSNENKETNQIDASVLGVRLGDAKNTAIDSLDKSGCDFDATPKVSCEVTGPVAYGDVAFATAHVQFPKGVVTGISCESAFPESAYPDNGKSAKAFYDELKGMLAAKYQQYAVAQAQPGEADVKAVTKYDDKKTTVTLKLNYVKAANDREAYWLVTLEIAKSGAPASAPTDTIK</sequence>
<feature type="signal peptide" evidence="1">
    <location>
        <begin position="1"/>
        <end position="20"/>
    </location>
</feature>
<evidence type="ECO:0008006" key="4">
    <source>
        <dbReference type="Google" id="ProtNLM"/>
    </source>
</evidence>
<dbReference type="RefSeq" id="WP_154328430.1">
    <property type="nucleotide sequence ID" value="NZ_CP045696.1"/>
</dbReference>
<accession>A0A6L5XF51</accession>